<reference evidence="1 2" key="1">
    <citation type="submission" date="2018-04" db="EMBL/GenBank/DDBJ databases">
        <title>Thalassorhabdus spongiae gen. nov., sp. nov., isolated from a marine sponge in South-West Iceland.</title>
        <authorList>
            <person name="Knobloch S."/>
            <person name="Daussin A."/>
            <person name="Johannsson R."/>
            <person name="Marteinsson V.T."/>
        </authorList>
    </citation>
    <scope>NUCLEOTIDE SEQUENCE [LARGE SCALE GENOMIC DNA]</scope>
    <source>
        <strain evidence="1 2">Hp12</strain>
    </source>
</reference>
<evidence type="ECO:0000313" key="1">
    <source>
        <dbReference type="EMBL" id="PVZ70531.1"/>
    </source>
</evidence>
<accession>A0A2V1H2C3</accession>
<dbReference type="AlphaFoldDB" id="A0A2V1H2C3"/>
<keyword evidence="2" id="KW-1185">Reference proteome</keyword>
<organism evidence="1 2">
    <name type="scientific">Pelagibaculum spongiae</name>
    <dbReference type="NCBI Taxonomy" id="2080658"/>
    <lineage>
        <taxon>Bacteria</taxon>
        <taxon>Pseudomonadati</taxon>
        <taxon>Pseudomonadota</taxon>
        <taxon>Gammaproteobacteria</taxon>
        <taxon>Oceanospirillales</taxon>
        <taxon>Pelagibaculum</taxon>
    </lineage>
</organism>
<dbReference type="EMBL" id="QDDL01000002">
    <property type="protein sequence ID" value="PVZ70531.1"/>
    <property type="molecule type" value="Genomic_DNA"/>
</dbReference>
<gene>
    <name evidence="1" type="ORF">DC094_08090</name>
</gene>
<evidence type="ECO:0000313" key="2">
    <source>
        <dbReference type="Proteomes" id="UP000244906"/>
    </source>
</evidence>
<dbReference type="RefSeq" id="WP_116686603.1">
    <property type="nucleotide sequence ID" value="NZ_CAWNYD010000002.1"/>
</dbReference>
<proteinExistence type="predicted"/>
<comment type="caution">
    <text evidence="1">The sequence shown here is derived from an EMBL/GenBank/DDBJ whole genome shotgun (WGS) entry which is preliminary data.</text>
</comment>
<sequence>MKLYIYIDQFDQDELEQDIINSLSSWVGSSKGSYQLVNLRPEDHPELDCWKLGITLEIKKKIELKSPLNLLYSLAKKHKLDFVIGIIDNKSGDEEDICYFGHEEGRPDLYEIGSYLGM</sequence>
<dbReference type="Proteomes" id="UP000244906">
    <property type="component" value="Unassembled WGS sequence"/>
</dbReference>
<dbReference type="OrthoDB" id="5740331at2"/>
<name>A0A2V1H2C3_9GAMM</name>
<protein>
    <submittedName>
        <fullName evidence="1">Uncharacterized protein</fullName>
    </submittedName>
</protein>